<comment type="caution">
    <text evidence="1">The sequence shown here is derived from an EMBL/GenBank/DDBJ whole genome shotgun (WGS) entry which is preliminary data.</text>
</comment>
<name>A0A2M9C481_9MICO</name>
<keyword evidence="2" id="KW-1185">Reference proteome</keyword>
<evidence type="ECO:0000313" key="2">
    <source>
        <dbReference type="Proteomes" id="UP000230161"/>
    </source>
</evidence>
<evidence type="ECO:0000313" key="1">
    <source>
        <dbReference type="EMBL" id="PJJ65341.1"/>
    </source>
</evidence>
<reference evidence="1 2" key="1">
    <citation type="submission" date="2017-11" db="EMBL/GenBank/DDBJ databases">
        <title>Genomic Encyclopedia of Archaeal and Bacterial Type Strains, Phase II (KMG-II): From Individual Species to Whole Genera.</title>
        <authorList>
            <person name="Goeker M."/>
        </authorList>
    </citation>
    <scope>NUCLEOTIDE SEQUENCE [LARGE SCALE GENOMIC DNA]</scope>
    <source>
        <strain evidence="1 2">DSM 25625</strain>
    </source>
</reference>
<protein>
    <submittedName>
        <fullName evidence="1">Uncharacterized protein</fullName>
    </submittedName>
</protein>
<proteinExistence type="predicted"/>
<accession>A0A2M9C481</accession>
<gene>
    <name evidence="1" type="ORF">CLV54_0373</name>
</gene>
<dbReference type="EMBL" id="PGFB01000001">
    <property type="protein sequence ID" value="PJJ65341.1"/>
    <property type="molecule type" value="Genomic_DNA"/>
</dbReference>
<organism evidence="1 2">
    <name type="scientific">Compostimonas suwonensis</name>
    <dbReference type="NCBI Taxonomy" id="1048394"/>
    <lineage>
        <taxon>Bacteria</taxon>
        <taxon>Bacillati</taxon>
        <taxon>Actinomycetota</taxon>
        <taxon>Actinomycetes</taxon>
        <taxon>Micrococcales</taxon>
        <taxon>Microbacteriaceae</taxon>
        <taxon>Compostimonas</taxon>
    </lineage>
</organism>
<sequence length="337" mass="36210">MPRAVLLWLGIGVLLIASLAAAIGALNRDVYSANGFVRDYLEAIERQDARTALSLPGVQIDPHHYADAGLPVTTSTVLLRNSMIGEIDDVRFVSDVTGEDGIHTVTVEYTLETGPASSSFRVEQNGTIWGVLPTWRFVDSPLAHVDLTVLHASIFEVNGLTLDTRTGEPEGQPVSFNNSASYLAFAPGVYTFSHESSLLTAEKQDVAITDWSAPTEVSVDTQANADFVDDVQEEVDGYLDDCATQTVLQPAGCPFGIVIDDRIKGEPAWSIAEYPVVTIVPGETGWLTPPTPAAAHIVVEVQSLFDGDVTTLDQDEPFELGLDIAIEADGSINIQVQ</sequence>
<dbReference type="Proteomes" id="UP000230161">
    <property type="component" value="Unassembled WGS sequence"/>
</dbReference>
<dbReference type="AlphaFoldDB" id="A0A2M9C481"/>